<feature type="transmembrane region" description="Helical" evidence="15">
    <location>
        <begin position="411"/>
        <end position="437"/>
    </location>
</feature>
<evidence type="ECO:0000313" key="18">
    <source>
        <dbReference type="Proteomes" id="UP001303946"/>
    </source>
</evidence>
<evidence type="ECO:0000259" key="16">
    <source>
        <dbReference type="PROSITE" id="PS50846"/>
    </source>
</evidence>
<keyword evidence="9 15" id="KW-0067">ATP-binding</keyword>
<evidence type="ECO:0000256" key="1">
    <source>
        <dbReference type="ARBA" id="ARBA00004651"/>
    </source>
</evidence>
<feature type="transmembrane region" description="Helical" evidence="15">
    <location>
        <begin position="383"/>
        <end position="405"/>
    </location>
</feature>
<dbReference type="SUPFAM" id="SSF55008">
    <property type="entry name" value="HMA, heavy metal-associated domain"/>
    <property type="match status" value="1"/>
</dbReference>
<dbReference type="InterPro" id="IPR036163">
    <property type="entry name" value="HMA_dom_sf"/>
</dbReference>
<keyword evidence="18" id="KW-1185">Reference proteome</keyword>
<dbReference type="PROSITE" id="PS00154">
    <property type="entry name" value="ATPASE_E1_E2"/>
    <property type="match status" value="1"/>
</dbReference>
<dbReference type="InterPro" id="IPR027256">
    <property type="entry name" value="P-typ_ATPase_IB"/>
</dbReference>
<keyword evidence="10" id="KW-0460">Magnesium</keyword>
<evidence type="ECO:0000256" key="14">
    <source>
        <dbReference type="ARBA" id="ARBA00023136"/>
    </source>
</evidence>
<evidence type="ECO:0000256" key="6">
    <source>
        <dbReference type="ARBA" id="ARBA00022692"/>
    </source>
</evidence>
<evidence type="ECO:0000256" key="5">
    <source>
        <dbReference type="ARBA" id="ARBA00022553"/>
    </source>
</evidence>
<proteinExistence type="inferred from homology"/>
<feature type="transmembrane region" description="Helical" evidence="15">
    <location>
        <begin position="712"/>
        <end position="728"/>
    </location>
</feature>
<evidence type="ECO:0000256" key="8">
    <source>
        <dbReference type="ARBA" id="ARBA00022741"/>
    </source>
</evidence>
<feature type="transmembrane region" description="Helical" evidence="15">
    <location>
        <begin position="734"/>
        <end position="752"/>
    </location>
</feature>
<dbReference type="Pfam" id="PF00702">
    <property type="entry name" value="Hydrolase"/>
    <property type="match status" value="1"/>
</dbReference>
<evidence type="ECO:0000256" key="4">
    <source>
        <dbReference type="ARBA" id="ARBA00022475"/>
    </source>
</evidence>
<dbReference type="InterPro" id="IPR036412">
    <property type="entry name" value="HAD-like_sf"/>
</dbReference>
<evidence type="ECO:0000256" key="12">
    <source>
        <dbReference type="ARBA" id="ARBA00022989"/>
    </source>
</evidence>
<dbReference type="InterPro" id="IPR008250">
    <property type="entry name" value="ATPase_P-typ_transduc_dom_A_sf"/>
</dbReference>
<name>A0ABZ0CSJ4_9BURK</name>
<keyword evidence="5" id="KW-0597">Phosphoprotein</keyword>
<evidence type="ECO:0000256" key="2">
    <source>
        <dbReference type="ARBA" id="ARBA00006024"/>
    </source>
</evidence>
<dbReference type="CDD" id="cd02079">
    <property type="entry name" value="P-type_ATPase_HM"/>
    <property type="match status" value="1"/>
</dbReference>
<dbReference type="CDD" id="cd00371">
    <property type="entry name" value="HMA"/>
    <property type="match status" value="1"/>
</dbReference>
<accession>A0ABZ0CSJ4</accession>
<dbReference type="InterPro" id="IPR059000">
    <property type="entry name" value="ATPase_P-type_domA"/>
</dbReference>
<evidence type="ECO:0000256" key="9">
    <source>
        <dbReference type="ARBA" id="ARBA00022840"/>
    </source>
</evidence>
<protein>
    <submittedName>
        <fullName evidence="17">Cation-translocating P-type ATPase</fullName>
    </submittedName>
</protein>
<dbReference type="NCBIfam" id="TIGR01525">
    <property type="entry name" value="ATPase-IB_hvy"/>
    <property type="match status" value="1"/>
</dbReference>
<dbReference type="PANTHER" id="PTHR43520">
    <property type="entry name" value="ATP7, ISOFORM B"/>
    <property type="match status" value="1"/>
</dbReference>
<feature type="transmembrane region" description="Helical" evidence="15">
    <location>
        <begin position="129"/>
        <end position="148"/>
    </location>
</feature>
<dbReference type="InterPro" id="IPR001757">
    <property type="entry name" value="P_typ_ATPase"/>
</dbReference>
<keyword evidence="8 15" id="KW-0547">Nucleotide-binding</keyword>
<keyword evidence="13" id="KW-0406">Ion transport</keyword>
<organism evidence="17 18">
    <name type="scientific">Piscinibacter gummiphilus</name>
    <dbReference type="NCBI Taxonomy" id="946333"/>
    <lineage>
        <taxon>Bacteria</taxon>
        <taxon>Pseudomonadati</taxon>
        <taxon>Pseudomonadota</taxon>
        <taxon>Betaproteobacteria</taxon>
        <taxon>Burkholderiales</taxon>
        <taxon>Sphaerotilaceae</taxon>
        <taxon>Piscinibacter</taxon>
    </lineage>
</organism>
<evidence type="ECO:0000256" key="15">
    <source>
        <dbReference type="RuleBase" id="RU362081"/>
    </source>
</evidence>
<dbReference type="InterPro" id="IPR018303">
    <property type="entry name" value="ATPase_P-typ_P_site"/>
</dbReference>
<dbReference type="SUPFAM" id="SSF56784">
    <property type="entry name" value="HAD-like"/>
    <property type="match status" value="1"/>
</dbReference>
<keyword evidence="14 15" id="KW-0472">Membrane</keyword>
<dbReference type="PROSITE" id="PS50846">
    <property type="entry name" value="HMA_2"/>
    <property type="match status" value="1"/>
</dbReference>
<dbReference type="EMBL" id="CP136336">
    <property type="protein sequence ID" value="WOB06056.1"/>
    <property type="molecule type" value="Genomic_DNA"/>
</dbReference>
<evidence type="ECO:0000313" key="17">
    <source>
        <dbReference type="EMBL" id="WOB06056.1"/>
    </source>
</evidence>
<evidence type="ECO:0000256" key="11">
    <source>
        <dbReference type="ARBA" id="ARBA00022967"/>
    </source>
</evidence>
<keyword evidence="6 15" id="KW-0812">Transmembrane</keyword>
<dbReference type="Gene3D" id="3.40.50.1000">
    <property type="entry name" value="HAD superfamily/HAD-like"/>
    <property type="match status" value="1"/>
</dbReference>
<keyword evidence="4 15" id="KW-1003">Cell membrane</keyword>
<dbReference type="NCBIfam" id="TIGR01512">
    <property type="entry name" value="ATPase-IB2_Cd"/>
    <property type="match status" value="1"/>
</dbReference>
<dbReference type="InterPro" id="IPR023214">
    <property type="entry name" value="HAD_sf"/>
</dbReference>
<evidence type="ECO:0000256" key="10">
    <source>
        <dbReference type="ARBA" id="ARBA00022842"/>
    </source>
</evidence>
<dbReference type="InterPro" id="IPR023298">
    <property type="entry name" value="ATPase_P-typ_TM_dom_sf"/>
</dbReference>
<comment type="similarity">
    <text evidence="2 15">Belongs to the cation transport ATPase (P-type) (TC 3.A.3) family. Type IB subfamily.</text>
</comment>
<dbReference type="InterPro" id="IPR023299">
    <property type="entry name" value="ATPase_P-typ_cyto_dom_N"/>
</dbReference>
<comment type="subcellular location">
    <subcellularLocation>
        <location evidence="1">Cell membrane</location>
        <topology evidence="1">Multi-pass membrane protein</topology>
    </subcellularLocation>
</comment>
<dbReference type="Gene3D" id="3.30.70.100">
    <property type="match status" value="1"/>
</dbReference>
<dbReference type="Pfam" id="PF00403">
    <property type="entry name" value="HMA"/>
    <property type="match status" value="1"/>
</dbReference>
<evidence type="ECO:0000256" key="7">
    <source>
        <dbReference type="ARBA" id="ARBA00022723"/>
    </source>
</evidence>
<gene>
    <name evidence="17" type="ORF">RXV79_14105</name>
</gene>
<keyword evidence="7 15" id="KW-0479">Metal-binding</keyword>
<dbReference type="InterPro" id="IPR006121">
    <property type="entry name" value="HMA_dom"/>
</dbReference>
<feature type="transmembrane region" description="Helical" evidence="15">
    <location>
        <begin position="230"/>
        <end position="248"/>
    </location>
</feature>
<dbReference type="Proteomes" id="UP001303946">
    <property type="component" value="Chromosome"/>
</dbReference>
<dbReference type="PRINTS" id="PR00119">
    <property type="entry name" value="CATATPASE"/>
</dbReference>
<dbReference type="Gene3D" id="3.40.1110.10">
    <property type="entry name" value="Calcium-transporting ATPase, cytoplasmic domain N"/>
    <property type="match status" value="1"/>
</dbReference>
<dbReference type="Pfam" id="PF00122">
    <property type="entry name" value="E1-E2_ATPase"/>
    <property type="match status" value="1"/>
</dbReference>
<keyword evidence="12 15" id="KW-1133">Transmembrane helix</keyword>
<reference evidence="17 18" key="1">
    <citation type="submission" date="2023-10" db="EMBL/GenBank/DDBJ databases">
        <title>Bacteria for the degradation of biodegradable plastic PBAT(Polybutylene adipate terephthalate).</title>
        <authorList>
            <person name="Weon H.-Y."/>
            <person name="Yeon J."/>
        </authorList>
    </citation>
    <scope>NUCLEOTIDE SEQUENCE [LARGE SCALE GENOMIC DNA]</scope>
    <source>
        <strain evidence="17 18">SBD 7-3</strain>
    </source>
</reference>
<dbReference type="RefSeq" id="WP_316698303.1">
    <property type="nucleotide sequence ID" value="NZ_CP136336.1"/>
</dbReference>
<evidence type="ECO:0000256" key="3">
    <source>
        <dbReference type="ARBA" id="ARBA00022448"/>
    </source>
</evidence>
<evidence type="ECO:0000256" key="13">
    <source>
        <dbReference type="ARBA" id="ARBA00023065"/>
    </source>
</evidence>
<keyword evidence="3" id="KW-0813">Transport</keyword>
<dbReference type="PANTHER" id="PTHR43520:SF5">
    <property type="entry name" value="CATION-TRANSPORTING P-TYPE ATPASE-RELATED"/>
    <property type="match status" value="1"/>
</dbReference>
<sequence length="756" mass="79707">MTSSQAGLALPLPPLTPREKAALDDDASLARCTRWRQSADGQRQAESVFALQGMYCAACAGVIEAALRRVPGVDSAEVNAASERALVRWDASRTRASALVDAVQAAGYRALPAEHEAARTARQRESRQALWRLFVAGFCMMQVMMLTTPGYLSAPGEIAPDLAALMRWAAWVLTLPVLLFSAGPFFKGAWHALRQRRVGMDVPVALGIAVTFVAGTVATFEPGGLFGADPYLDSMTMFVSFLLAGRWLELRARHRSTEALDALLQRLPDAIERLADDGSAQTVPVARLQVGDRVRVAAGQAFPGDALVLEGSTQVDEAMLTGESRPVERAAGDAVVGGSLNLAAPVTVRLQKLGEGTRYQQIVELLQHALTQRPGVLRLADRWAGPFLLGVLVLAAGAAAVWSVIDLTRAVWVAVAVLIVTCPCALSLAAPAALLAATGGLARRGVLVQRLDAIEALGAVDIAVFDKTGTLTQDRLVLAATHLAPQADRAALLARAASLAALSRHPLSAALVQALPGASHAWSEVCETAGQGIEACDEQGRRWRLGAPGWVGSSSPTEATRPRVACAPQGATAEEQVLFEFDEALRTDAQEALQGLAAHGLQVRLLSGDTQGSVQAVAQRLGIELAHGQATPEDKLRAIESLQAQGHRVLMVGDGLNDGPVLARADVSFALAHGSALAQQRSDFIVLGSRLGEIPAALARARKTVRVMRQNLGWALAYNAACVPLALAGYLPPWAAGLGMAASSLFVVLNALRLSR</sequence>
<dbReference type="SUPFAM" id="SSF81665">
    <property type="entry name" value="Calcium ATPase, transmembrane domain M"/>
    <property type="match status" value="1"/>
</dbReference>
<keyword evidence="11" id="KW-1278">Translocase</keyword>
<dbReference type="NCBIfam" id="TIGR01494">
    <property type="entry name" value="ATPase_P-type"/>
    <property type="match status" value="2"/>
</dbReference>
<feature type="transmembrane region" description="Helical" evidence="15">
    <location>
        <begin position="168"/>
        <end position="186"/>
    </location>
</feature>
<dbReference type="NCBIfam" id="TIGR01511">
    <property type="entry name" value="ATPase-IB1_Cu"/>
    <property type="match status" value="1"/>
</dbReference>
<dbReference type="SUPFAM" id="SSF81653">
    <property type="entry name" value="Calcium ATPase, transduction domain A"/>
    <property type="match status" value="1"/>
</dbReference>
<feature type="transmembrane region" description="Helical" evidence="15">
    <location>
        <begin position="198"/>
        <end position="218"/>
    </location>
</feature>
<dbReference type="Gene3D" id="2.70.150.10">
    <property type="entry name" value="Calcium-transporting ATPase, cytoplasmic transduction domain A"/>
    <property type="match status" value="1"/>
</dbReference>
<feature type="domain" description="HMA" evidence="16">
    <location>
        <begin position="45"/>
        <end position="111"/>
    </location>
</feature>